<reference evidence="2 3" key="1">
    <citation type="journal article" date="2016" name="Nat. Commun.">
        <title>Thousands of microbial genomes shed light on interconnected biogeochemical processes in an aquifer system.</title>
        <authorList>
            <person name="Anantharaman K."/>
            <person name="Brown C.T."/>
            <person name="Hug L.A."/>
            <person name="Sharon I."/>
            <person name="Castelle C.J."/>
            <person name="Probst A.J."/>
            <person name="Thomas B.C."/>
            <person name="Singh A."/>
            <person name="Wilkins M.J."/>
            <person name="Karaoz U."/>
            <person name="Brodie E.L."/>
            <person name="Williams K.H."/>
            <person name="Hubbard S.S."/>
            <person name="Banfield J.F."/>
        </authorList>
    </citation>
    <scope>NUCLEOTIDE SEQUENCE [LARGE SCALE GENOMIC DNA]</scope>
</reference>
<dbReference type="SUPFAM" id="SSF53335">
    <property type="entry name" value="S-adenosyl-L-methionine-dependent methyltransferases"/>
    <property type="match status" value="1"/>
</dbReference>
<dbReference type="GO" id="GO:0008757">
    <property type="term" value="F:S-adenosylmethionine-dependent methyltransferase activity"/>
    <property type="evidence" value="ECO:0007669"/>
    <property type="project" value="InterPro"/>
</dbReference>
<dbReference type="Proteomes" id="UP000177096">
    <property type="component" value="Unassembled WGS sequence"/>
</dbReference>
<evidence type="ECO:0000259" key="1">
    <source>
        <dbReference type="Pfam" id="PF08241"/>
    </source>
</evidence>
<comment type="caution">
    <text evidence="2">The sequence shown here is derived from an EMBL/GenBank/DDBJ whole genome shotgun (WGS) entry which is preliminary data.</text>
</comment>
<dbReference type="Pfam" id="PF08241">
    <property type="entry name" value="Methyltransf_11"/>
    <property type="match status" value="1"/>
</dbReference>
<name>A0A1G2UIP0_9BACT</name>
<dbReference type="InterPro" id="IPR029063">
    <property type="entry name" value="SAM-dependent_MTases_sf"/>
</dbReference>
<feature type="domain" description="Methyltransferase type 11" evidence="1">
    <location>
        <begin position="11"/>
        <end position="59"/>
    </location>
</feature>
<gene>
    <name evidence="2" type="ORF">A3I86_02185</name>
</gene>
<accession>A0A1G2UIP0</accession>
<dbReference type="CDD" id="cd02440">
    <property type="entry name" value="AdoMet_MTases"/>
    <property type="match status" value="1"/>
</dbReference>
<evidence type="ECO:0000313" key="3">
    <source>
        <dbReference type="Proteomes" id="UP000177096"/>
    </source>
</evidence>
<dbReference type="AlphaFoldDB" id="A0A1G2UIP0"/>
<dbReference type="InterPro" id="IPR013216">
    <property type="entry name" value="Methyltransf_11"/>
</dbReference>
<evidence type="ECO:0000313" key="2">
    <source>
        <dbReference type="EMBL" id="OHB09294.1"/>
    </source>
</evidence>
<dbReference type="EMBL" id="MHWM01000007">
    <property type="protein sequence ID" value="OHB09294.1"/>
    <property type="molecule type" value="Genomic_DNA"/>
</dbReference>
<dbReference type="Gene3D" id="3.40.50.150">
    <property type="entry name" value="Vaccinia Virus protein VP39"/>
    <property type="match status" value="1"/>
</dbReference>
<organism evidence="2 3">
    <name type="scientific">Candidatus Zambryskibacteria bacterium RIFCSPLOWO2_02_FULL_39_14</name>
    <dbReference type="NCBI Taxonomy" id="1802769"/>
    <lineage>
        <taxon>Bacteria</taxon>
        <taxon>Candidatus Zambryskiibacteriota</taxon>
    </lineage>
</organism>
<sequence>MDVKEGNNVDIVGSADDMPFKDNEFDSVLSTQVFEHLEYPEKAAAEIARVIKRGGYLLVTVPQWNELHEEPHDYWRYTCFGLKLLFERYGFSTIEYEQYGGFFSTRAQMCMRYLIDSLGLYKKKSWFVRLISFLFRMWGEVAIWFDKLDNSKSNRKHTIGWIFVFMKNADHIKSVASQFKISS</sequence>
<protein>
    <recommendedName>
        <fullName evidence="1">Methyltransferase type 11 domain-containing protein</fullName>
    </recommendedName>
</protein>
<proteinExistence type="predicted"/>